<dbReference type="OrthoDB" id="2414608at2"/>
<dbReference type="PROSITE" id="PS50847">
    <property type="entry name" value="GRAM_POS_ANCHORING"/>
    <property type="match status" value="1"/>
</dbReference>
<feature type="compositionally biased region" description="Polar residues" evidence="13">
    <location>
        <begin position="1229"/>
        <end position="1239"/>
    </location>
</feature>
<protein>
    <recommendedName>
        <fullName evidence="3">Serine-rich adhesin for platelets</fullName>
    </recommendedName>
    <alternativeName>
        <fullName evidence="11">Adhesin SraP</fullName>
    </alternativeName>
    <alternativeName>
        <fullName evidence="12">Staphylococcus aureus surface protein A</fullName>
    </alternativeName>
</protein>
<dbReference type="STRING" id="1141106.GCA_000308095_02121"/>
<feature type="transmembrane region" description="Helical" evidence="14">
    <location>
        <begin position="1245"/>
        <end position="1262"/>
    </location>
</feature>
<dbReference type="Gene3D" id="3.10.20.320">
    <property type="entry name" value="Putative peptidoglycan bound protein (lpxtg motif)"/>
    <property type="match status" value="1"/>
</dbReference>
<keyword evidence="14" id="KW-0472">Membrane</keyword>
<evidence type="ECO:0000256" key="4">
    <source>
        <dbReference type="ARBA" id="ARBA00022512"/>
    </source>
</evidence>
<comment type="similarity">
    <text evidence="2">Belongs to the serine-rich repeat protein (SRRP) family.</text>
</comment>
<keyword evidence="5" id="KW-0964">Secreted</keyword>
<proteinExistence type="inferred from homology"/>
<dbReference type="Proteomes" id="UP000255549">
    <property type="component" value="Unassembled WGS sequence"/>
</dbReference>
<dbReference type="InterPro" id="IPR015919">
    <property type="entry name" value="Cadherin-like_sf"/>
</dbReference>
<feature type="compositionally biased region" description="Polar residues" evidence="13">
    <location>
        <begin position="137"/>
        <end position="161"/>
    </location>
</feature>
<feature type="compositionally biased region" description="Basic residues" evidence="13">
    <location>
        <begin position="338"/>
        <end position="347"/>
    </location>
</feature>
<dbReference type="SUPFAM" id="SSF49899">
    <property type="entry name" value="Concanavalin A-like lectins/glucanases"/>
    <property type="match status" value="1"/>
</dbReference>
<dbReference type="Pfam" id="PF18483">
    <property type="entry name" value="Lectin_L-type_dom"/>
    <property type="match status" value="1"/>
</dbReference>
<dbReference type="Pfam" id="PF05345">
    <property type="entry name" value="He_PIG"/>
    <property type="match status" value="2"/>
</dbReference>
<sequence length="1276" mass="134655">MSKKEKALNESLKQEKSRVKLYKSGKHWVRSGIKEFKLLHIMGLPLLTSRSIEEDDECKGNVIKRHVIKVSTLAGGVLTANAFQGHEAMAASELPLTSKLSTQSEAVANQNSTVLSQHSNCESETVSSESVQSSEQNDVTTHTQTSESDSVSLVESQNVRTSARESHSEMAYLKTSESAHAKDSAITSETHSAHTPERQSMKASHSENTIQHSESAESHTSPHAHTTTKAPSHEHHTMDSSESKENDATSFSKTGEKGSSKPQHRTSTTAHDATTQHAQSISQNKARSSVTTSASASSLSQSLHSEVPMKTVTKVFKPTTWVSSESVATPTTTSESHHTKRTRKARSVSHLTTTRDTTSRASDQVIVTRDNFKSNFTPRGTAYYVPETGIVTLTSDARDQRGSITLGSRVDFGKSFELVGAVNLGTRYEGHSPDGVLGGDGIGFVFSPGPLGEVGKKGAAVGFGGLNSAFGFKLDTFHNSTQPKAGDDANADPPTVGGGGAFGAFVTTNKRGVAVTYTEGTTTATAAKLHKQPNGTFEHFLINYDATTKVMTVVYANQKWSKDISEWLLRSGNTTFSFSISASTGDARNLQQIQVGSLYYTEAAVTHVHYFDADTGQEIIAPKKIAGNVGDVVNVDQQRNALSARGYRYVKFYSKDAPTYNASKNTAQLTGAGQTMVFFYKDVTAPRLDMPTQTKELNSPITPITVNTTDNGTGHVKNMVADLPPGLKFDEVDNVITGTPLKLGTYKVTVTSIDDADNFATSTFDFNIIDTTNPIVQVDHQFNEVFDPINEVEIKTMDNSGTTTDTVTGLPPGLTYNPETKRVSGTPMQIGEFTVTVTSQDSSHNTTKKSFVWTIERNVESDSISNSQSTSLSESKSMSTSNSLSTLLSAIKRVSEAESTSVSNSMSMSDSKSESASVSLSNSISDSESTSISDSISVSNSASTSNNLSLSSSESMSGSVSDSDSISLSESISTSMSGSTSVSTSLSKSYSTSTSLSQSERLSTSANASMSVSTSESSSGSTSLSNSISISLSESANNSTSVSNSGSISGSTSASLSQSTSTSFSLSVSDSIAISDSQSTPTSNSVSASASTSTRASVSQSHSLSTSQSTSTSESASVSTSLSSSESVSMASSASVSTSHSDSLSTSTSESLSLSGSMSHSTSTSVSGSLSTSNSTSTSISSAHSTSHSESVSDCLQHHSTSESTSQSMHPTTSEAISQQPSVVPKHYSPQSLPNTGTKDTSKDIFVGLLSALFGLALFGKAKKDKKDKTTRKKNN</sequence>
<evidence type="ECO:0000256" key="8">
    <source>
        <dbReference type="ARBA" id="ARBA00023026"/>
    </source>
</evidence>
<evidence type="ECO:0000256" key="12">
    <source>
        <dbReference type="ARBA" id="ARBA00032864"/>
    </source>
</evidence>
<dbReference type="InterPro" id="IPR056573">
    <property type="entry name" value="Lectin_L-type_dom"/>
</dbReference>
<dbReference type="GO" id="GO:0016020">
    <property type="term" value="C:membrane"/>
    <property type="evidence" value="ECO:0007669"/>
    <property type="project" value="InterPro"/>
</dbReference>
<dbReference type="Pfam" id="PF00746">
    <property type="entry name" value="Gram_pos_anchor"/>
    <property type="match status" value="1"/>
</dbReference>
<evidence type="ECO:0000256" key="3">
    <source>
        <dbReference type="ARBA" id="ARBA00019084"/>
    </source>
</evidence>
<dbReference type="InterPro" id="IPR019931">
    <property type="entry name" value="LPXTG_anchor"/>
</dbReference>
<feature type="domain" description="Gram-positive cocci surface proteins LPxTG" evidence="15">
    <location>
        <begin position="1233"/>
        <end position="1270"/>
    </location>
</feature>
<keyword evidence="14" id="KW-0812">Transmembrane</keyword>
<accession>A0A380G659</accession>
<keyword evidence="9" id="KW-0572">Peptidoglycan-anchor</keyword>
<dbReference type="Gene3D" id="2.60.40.10">
    <property type="entry name" value="Immunoglobulins"/>
    <property type="match status" value="2"/>
</dbReference>
<keyword evidence="7" id="KW-0130">Cell adhesion</keyword>
<evidence type="ECO:0000313" key="17">
    <source>
        <dbReference type="Proteomes" id="UP000255549"/>
    </source>
</evidence>
<evidence type="ECO:0000256" key="11">
    <source>
        <dbReference type="ARBA" id="ARBA00032611"/>
    </source>
</evidence>
<feature type="compositionally biased region" description="Polar residues" evidence="13">
    <location>
        <begin position="201"/>
        <end position="230"/>
    </location>
</feature>
<dbReference type="NCBIfam" id="TIGR03715">
    <property type="entry name" value="KxYKxGKxW"/>
    <property type="match status" value="1"/>
</dbReference>
<evidence type="ECO:0000256" key="9">
    <source>
        <dbReference type="ARBA" id="ARBA00023088"/>
    </source>
</evidence>
<feature type="region of interest" description="Disordered" evidence="13">
    <location>
        <begin position="1075"/>
        <end position="1241"/>
    </location>
</feature>
<keyword evidence="8" id="KW-0843">Virulence</keyword>
<keyword evidence="6" id="KW-0732">Signal</keyword>
<evidence type="ECO:0000256" key="13">
    <source>
        <dbReference type="SAM" id="MobiDB-lite"/>
    </source>
</evidence>
<dbReference type="InterPro" id="IPR022263">
    <property type="entry name" value="KxYKxGKxW"/>
</dbReference>
<dbReference type="GO" id="GO:0007155">
    <property type="term" value="P:cell adhesion"/>
    <property type="evidence" value="ECO:0007669"/>
    <property type="project" value="UniProtKB-KW"/>
</dbReference>
<dbReference type="RefSeq" id="WP_019167681.1">
    <property type="nucleotide sequence ID" value="NZ_CAIB01000062.1"/>
</dbReference>
<keyword evidence="14" id="KW-1133">Transmembrane helix</keyword>
<feature type="region of interest" description="Disordered" evidence="13">
    <location>
        <begin position="112"/>
        <end position="304"/>
    </location>
</feature>
<evidence type="ECO:0000256" key="1">
    <source>
        <dbReference type="ARBA" id="ARBA00004168"/>
    </source>
</evidence>
<dbReference type="SUPFAM" id="SSF49313">
    <property type="entry name" value="Cadherin-like"/>
    <property type="match status" value="2"/>
</dbReference>
<feature type="region of interest" description="Disordered" evidence="13">
    <location>
        <begin position="923"/>
        <end position="966"/>
    </location>
</feature>
<feature type="compositionally biased region" description="Low complexity" evidence="13">
    <location>
        <begin position="266"/>
        <end position="280"/>
    </location>
</feature>
<keyword evidence="4" id="KW-0134">Cell wall</keyword>
<dbReference type="Pfam" id="PF19258">
    <property type="entry name" value="KxYKxGKxW_sig"/>
    <property type="match status" value="1"/>
</dbReference>
<feature type="region of interest" description="Disordered" evidence="13">
    <location>
        <begin position="993"/>
        <end position="1026"/>
    </location>
</feature>
<dbReference type="AlphaFoldDB" id="A0A380G659"/>
<feature type="compositionally biased region" description="Low complexity" evidence="13">
    <location>
        <begin position="1075"/>
        <end position="1195"/>
    </location>
</feature>
<comment type="subcellular location">
    <subcellularLocation>
        <location evidence="1">Secreted</location>
        <location evidence="1">Cell wall</location>
        <topology evidence="1">Peptidoglycan-anchor</topology>
    </subcellularLocation>
</comment>
<organism evidence="16 17">
    <name type="scientific">Staphylococcus intermedius NCTC 11048</name>
    <dbReference type="NCBI Taxonomy" id="1141106"/>
    <lineage>
        <taxon>Bacteria</taxon>
        <taxon>Bacillati</taxon>
        <taxon>Bacillota</taxon>
        <taxon>Bacilli</taxon>
        <taxon>Bacillales</taxon>
        <taxon>Staphylococcaceae</taxon>
        <taxon>Staphylococcus</taxon>
        <taxon>Staphylococcus intermedius group</taxon>
    </lineage>
</organism>
<dbReference type="GO" id="GO:0005509">
    <property type="term" value="F:calcium ion binding"/>
    <property type="evidence" value="ECO:0007669"/>
    <property type="project" value="InterPro"/>
</dbReference>
<evidence type="ECO:0000256" key="10">
    <source>
        <dbReference type="ARBA" id="ARBA00023180"/>
    </source>
</evidence>
<keyword evidence="10" id="KW-0325">Glycoprotein</keyword>
<evidence type="ECO:0000256" key="7">
    <source>
        <dbReference type="ARBA" id="ARBA00022889"/>
    </source>
</evidence>
<feature type="compositionally biased region" description="Polar residues" evidence="13">
    <location>
        <begin position="1209"/>
        <end position="1222"/>
    </location>
</feature>
<evidence type="ECO:0000256" key="6">
    <source>
        <dbReference type="ARBA" id="ARBA00022729"/>
    </source>
</evidence>
<feature type="compositionally biased region" description="Low complexity" evidence="13">
    <location>
        <begin position="122"/>
        <end position="136"/>
    </location>
</feature>
<evidence type="ECO:0000259" key="15">
    <source>
        <dbReference type="PROSITE" id="PS50847"/>
    </source>
</evidence>
<dbReference type="InterPro" id="IPR013783">
    <property type="entry name" value="Ig-like_fold"/>
</dbReference>
<evidence type="ECO:0000256" key="2">
    <source>
        <dbReference type="ARBA" id="ARBA00005826"/>
    </source>
</evidence>
<keyword evidence="17" id="KW-1185">Reference proteome</keyword>
<evidence type="ECO:0000313" key="16">
    <source>
        <dbReference type="EMBL" id="SUM45461.1"/>
    </source>
</evidence>
<feature type="compositionally biased region" description="Polar residues" evidence="13">
    <location>
        <begin position="322"/>
        <end position="334"/>
    </location>
</feature>
<name>A0A380G659_STAIN</name>
<dbReference type="InterPro" id="IPR013320">
    <property type="entry name" value="ConA-like_dom_sf"/>
</dbReference>
<evidence type="ECO:0000256" key="5">
    <source>
        <dbReference type="ARBA" id="ARBA00022525"/>
    </source>
</evidence>
<evidence type="ECO:0000256" key="14">
    <source>
        <dbReference type="SAM" id="Phobius"/>
    </source>
</evidence>
<dbReference type="EMBL" id="UHDP01000003">
    <property type="protein sequence ID" value="SUM45461.1"/>
    <property type="molecule type" value="Genomic_DNA"/>
</dbReference>
<feature type="compositionally biased region" description="Low complexity" evidence="13">
    <location>
        <begin position="288"/>
        <end position="304"/>
    </location>
</feature>
<gene>
    <name evidence="16" type="primary">sraP_1</name>
    <name evidence="16" type="ORF">NCTC11048_00445</name>
</gene>
<reference evidence="16 17" key="1">
    <citation type="submission" date="2018-06" db="EMBL/GenBank/DDBJ databases">
        <authorList>
            <consortium name="Pathogen Informatics"/>
            <person name="Doyle S."/>
        </authorList>
    </citation>
    <scope>NUCLEOTIDE SEQUENCE [LARGE SCALE GENOMIC DNA]</scope>
    <source>
        <strain evidence="17">NCTC 11048</strain>
    </source>
</reference>
<dbReference type="CDD" id="cd01951">
    <property type="entry name" value="lectin_L-type"/>
    <property type="match status" value="1"/>
</dbReference>
<dbReference type="Gene3D" id="2.60.120.200">
    <property type="match status" value="1"/>
</dbReference>
<dbReference type="NCBIfam" id="TIGR01167">
    <property type="entry name" value="LPXTG_anchor"/>
    <property type="match status" value="1"/>
</dbReference>
<feature type="region of interest" description="Disordered" evidence="13">
    <location>
        <begin position="322"/>
        <end position="360"/>
    </location>
</feature>
<feature type="compositionally biased region" description="Basic and acidic residues" evidence="13">
    <location>
        <begin position="231"/>
        <end position="247"/>
    </location>
</feature>
<feature type="compositionally biased region" description="Basic and acidic residues" evidence="13">
    <location>
        <begin position="191"/>
        <end position="200"/>
    </location>
</feature>